<evidence type="ECO:0000313" key="3">
    <source>
        <dbReference type="Proteomes" id="UP000317199"/>
    </source>
</evidence>
<dbReference type="OrthoDB" id="5966071at2"/>
<sequence length="169" mass="17472">MIRTVPTSRAALAAAVLVALVATSGCGWFRKGKDLYHDDPAQRPLEVPPPMQAATETAPEAGGVTASSVASARRPATSAVGFTIPGSREEAFNRVGTLLESIDGVNITSRAQLLGVYDIDYQGSNFLVRVGDAPGGGVMVEAVDPRGVPASGEAPARLIEALQRAMQGD</sequence>
<dbReference type="Proteomes" id="UP000317199">
    <property type="component" value="Chromosome"/>
</dbReference>
<dbReference type="EMBL" id="CP041242">
    <property type="protein sequence ID" value="QDH69771.1"/>
    <property type="molecule type" value="Genomic_DNA"/>
</dbReference>
<protein>
    <recommendedName>
        <fullName evidence="4">Beta-barrel assembly machine subunit BamC</fullName>
    </recommendedName>
</protein>
<evidence type="ECO:0008006" key="4">
    <source>
        <dbReference type="Google" id="ProtNLM"/>
    </source>
</evidence>
<proteinExistence type="predicted"/>
<reference evidence="2 3" key="1">
    <citation type="submission" date="2019-06" db="EMBL/GenBank/DDBJ databases">
        <title>Lysobacter alkalisoli sp. nov. isolated from saline-alkali soil.</title>
        <authorList>
            <person name="Sun J.-Q."/>
            <person name="Xu L."/>
        </authorList>
    </citation>
    <scope>NUCLEOTIDE SEQUENCE [LARGE SCALE GENOMIC DNA]</scope>
    <source>
        <strain evidence="2 3">SJ-36</strain>
    </source>
</reference>
<dbReference type="AlphaFoldDB" id="A0A514BQX5"/>
<name>A0A514BQX5_9GAMM</name>
<dbReference type="RefSeq" id="WP_141623111.1">
    <property type="nucleotide sequence ID" value="NZ_CP041242.1"/>
</dbReference>
<gene>
    <name evidence="2" type="ORF">FKV23_06425</name>
</gene>
<organism evidence="2 3">
    <name type="scientific">Marilutibacter alkalisoli</name>
    <dbReference type="NCBI Taxonomy" id="2591633"/>
    <lineage>
        <taxon>Bacteria</taxon>
        <taxon>Pseudomonadati</taxon>
        <taxon>Pseudomonadota</taxon>
        <taxon>Gammaproteobacteria</taxon>
        <taxon>Lysobacterales</taxon>
        <taxon>Lysobacteraceae</taxon>
        <taxon>Marilutibacter</taxon>
    </lineage>
</organism>
<evidence type="ECO:0000256" key="1">
    <source>
        <dbReference type="SAM" id="MobiDB-lite"/>
    </source>
</evidence>
<accession>A0A514BQX5</accession>
<dbReference type="PROSITE" id="PS51257">
    <property type="entry name" value="PROKAR_LIPOPROTEIN"/>
    <property type="match status" value="1"/>
</dbReference>
<evidence type="ECO:0000313" key="2">
    <source>
        <dbReference type="EMBL" id="QDH69771.1"/>
    </source>
</evidence>
<keyword evidence="3" id="KW-1185">Reference proteome</keyword>
<dbReference type="KEGG" id="lyj:FKV23_06425"/>
<feature type="region of interest" description="Disordered" evidence="1">
    <location>
        <begin position="39"/>
        <end position="60"/>
    </location>
</feature>